<dbReference type="InterPro" id="IPR035669">
    <property type="entry name" value="SGNH_plant_lipase-like"/>
</dbReference>
<proteinExistence type="inferred from homology"/>
<dbReference type="AlphaFoldDB" id="A0A9Q0QWC8"/>
<dbReference type="CDD" id="cd01837">
    <property type="entry name" value="SGNH_plant_lipase_like"/>
    <property type="match status" value="1"/>
</dbReference>
<evidence type="ECO:0000256" key="2">
    <source>
        <dbReference type="ARBA" id="ARBA00022729"/>
    </source>
</evidence>
<protein>
    <submittedName>
        <fullName evidence="6">Uncharacterized protein</fullName>
    </submittedName>
</protein>
<organism evidence="6 7">
    <name type="scientific">Protea cynaroides</name>
    <dbReference type="NCBI Taxonomy" id="273540"/>
    <lineage>
        <taxon>Eukaryota</taxon>
        <taxon>Viridiplantae</taxon>
        <taxon>Streptophyta</taxon>
        <taxon>Embryophyta</taxon>
        <taxon>Tracheophyta</taxon>
        <taxon>Spermatophyta</taxon>
        <taxon>Magnoliopsida</taxon>
        <taxon>Proteales</taxon>
        <taxon>Proteaceae</taxon>
        <taxon>Protea</taxon>
    </lineage>
</organism>
<dbReference type="InterPro" id="IPR036514">
    <property type="entry name" value="SGNH_hydro_sf"/>
</dbReference>
<evidence type="ECO:0000256" key="4">
    <source>
        <dbReference type="ARBA" id="ARBA00023180"/>
    </source>
</evidence>
<feature type="chain" id="PRO_5040211047" evidence="5">
    <location>
        <begin position="28"/>
        <end position="384"/>
    </location>
</feature>
<evidence type="ECO:0000256" key="3">
    <source>
        <dbReference type="ARBA" id="ARBA00022801"/>
    </source>
</evidence>
<name>A0A9Q0QWC8_9MAGN</name>
<evidence type="ECO:0000256" key="5">
    <source>
        <dbReference type="SAM" id="SignalP"/>
    </source>
</evidence>
<dbReference type="InterPro" id="IPR001087">
    <property type="entry name" value="GDSL"/>
</dbReference>
<keyword evidence="2 5" id="KW-0732">Signal</keyword>
<accession>A0A9Q0QWC8</accession>
<dbReference type="Pfam" id="PF00657">
    <property type="entry name" value="Lipase_GDSL"/>
    <property type="match status" value="1"/>
</dbReference>
<dbReference type="PANTHER" id="PTHR22835">
    <property type="entry name" value="ZINC FINGER FYVE DOMAIN CONTAINING PROTEIN"/>
    <property type="match status" value="1"/>
</dbReference>
<reference evidence="6" key="1">
    <citation type="journal article" date="2023" name="Plant J.">
        <title>The genome of the king protea, Protea cynaroides.</title>
        <authorList>
            <person name="Chang J."/>
            <person name="Duong T.A."/>
            <person name="Schoeman C."/>
            <person name="Ma X."/>
            <person name="Roodt D."/>
            <person name="Barker N."/>
            <person name="Li Z."/>
            <person name="Van de Peer Y."/>
            <person name="Mizrachi E."/>
        </authorList>
    </citation>
    <scope>NUCLEOTIDE SEQUENCE</scope>
    <source>
        <tissue evidence="6">Young leaves</tissue>
    </source>
</reference>
<sequence length="384" mass="42833">MACRFLRLVVLSALLAVITSFPSLVLALTQTQCEFPAIFNFGDSNSDTGGFAAAFGQQVPPPNGETYFRAPAGRYSDGRLIIDFIAGSFGLSYLSPYLNSVGSNFTGGANFAFAGATIRQQTTSSSTPFSLFIQNNEFNDFHPRSQMARRKGIVWQELMPKEEDFSRALYTFDIGQYDLTVGYFLNMSTDQVKAYVPDVLNQFATYIENIYLQGGRSFWIHNTGPAGCLPYLLDQLLITAEQVDKVGCATPFNEVAQYFNQRLKEVVAQLRKDLPLAAITYVDVYSIKYSLISQASKYGFKRPLVACCGYGGKYNYNIQCGMKIIKDGKQILMGKSCKDPSVRIIWDGIHFTEAANKWVYDRIVDGSYSDPPIPLKMACHRFVN</sequence>
<dbReference type="SUPFAM" id="SSF52266">
    <property type="entry name" value="SGNH hydrolase"/>
    <property type="match status" value="1"/>
</dbReference>
<keyword evidence="7" id="KW-1185">Reference proteome</keyword>
<gene>
    <name evidence="6" type="ORF">NE237_007719</name>
</gene>
<dbReference type="Gene3D" id="3.40.50.1110">
    <property type="entry name" value="SGNH hydrolase"/>
    <property type="match status" value="1"/>
</dbReference>
<comment type="caution">
    <text evidence="6">The sequence shown here is derived from an EMBL/GenBank/DDBJ whole genome shotgun (WGS) entry which is preliminary data.</text>
</comment>
<keyword evidence="3" id="KW-0378">Hydrolase</keyword>
<dbReference type="PANTHER" id="PTHR22835:SF588">
    <property type="entry name" value="ALPHA-L-FUCOSIDASE 3"/>
    <property type="match status" value="1"/>
</dbReference>
<dbReference type="OrthoDB" id="1600564at2759"/>
<dbReference type="GO" id="GO:0016788">
    <property type="term" value="F:hydrolase activity, acting on ester bonds"/>
    <property type="evidence" value="ECO:0007669"/>
    <property type="project" value="InterPro"/>
</dbReference>
<evidence type="ECO:0000256" key="1">
    <source>
        <dbReference type="ARBA" id="ARBA00008668"/>
    </source>
</evidence>
<evidence type="ECO:0000313" key="6">
    <source>
        <dbReference type="EMBL" id="KAJ4974545.1"/>
    </source>
</evidence>
<dbReference type="EMBL" id="JAMYWD010000004">
    <property type="protein sequence ID" value="KAJ4974545.1"/>
    <property type="molecule type" value="Genomic_DNA"/>
</dbReference>
<comment type="similarity">
    <text evidence="1">Belongs to the 'GDSL' lipolytic enzyme family.</text>
</comment>
<dbReference type="Proteomes" id="UP001141806">
    <property type="component" value="Unassembled WGS sequence"/>
</dbReference>
<feature type="signal peptide" evidence="5">
    <location>
        <begin position="1"/>
        <end position="27"/>
    </location>
</feature>
<keyword evidence="4" id="KW-0325">Glycoprotein</keyword>
<evidence type="ECO:0000313" key="7">
    <source>
        <dbReference type="Proteomes" id="UP001141806"/>
    </source>
</evidence>